<evidence type="ECO:0000256" key="5">
    <source>
        <dbReference type="ARBA" id="ARBA00022692"/>
    </source>
</evidence>
<feature type="transmembrane region" description="Helical" evidence="8">
    <location>
        <begin position="81"/>
        <end position="99"/>
    </location>
</feature>
<evidence type="ECO:0000256" key="1">
    <source>
        <dbReference type="ARBA" id="ARBA00004651"/>
    </source>
</evidence>
<evidence type="ECO:0000256" key="2">
    <source>
        <dbReference type="ARBA" id="ARBA00007935"/>
    </source>
</evidence>
<dbReference type="EMBL" id="MVFC01000001">
    <property type="protein sequence ID" value="OON82685.1"/>
    <property type="molecule type" value="Genomic_DNA"/>
</dbReference>
<feature type="transmembrane region" description="Helical" evidence="8">
    <location>
        <begin position="137"/>
        <end position="156"/>
    </location>
</feature>
<evidence type="ECO:0000256" key="6">
    <source>
        <dbReference type="ARBA" id="ARBA00022989"/>
    </source>
</evidence>
<dbReference type="AlphaFoldDB" id="A0A1V4AG98"/>
<dbReference type="Pfam" id="PF01032">
    <property type="entry name" value="FecCD"/>
    <property type="match status" value="1"/>
</dbReference>
<evidence type="ECO:0000313" key="10">
    <source>
        <dbReference type="Proteomes" id="UP000190539"/>
    </source>
</evidence>
<dbReference type="SUPFAM" id="SSF81345">
    <property type="entry name" value="ABC transporter involved in vitamin B12 uptake, BtuC"/>
    <property type="match status" value="1"/>
</dbReference>
<keyword evidence="3" id="KW-0813">Transport</keyword>
<keyword evidence="6 8" id="KW-1133">Transmembrane helix</keyword>
<dbReference type="OrthoDB" id="4455417at2"/>
<evidence type="ECO:0000256" key="7">
    <source>
        <dbReference type="ARBA" id="ARBA00023136"/>
    </source>
</evidence>
<dbReference type="STRING" id="83656.B1H18_01095"/>
<feature type="transmembrane region" description="Helical" evidence="8">
    <location>
        <begin position="322"/>
        <end position="341"/>
    </location>
</feature>
<comment type="similarity">
    <text evidence="2">Belongs to the binding-protein-dependent transport system permease family. FecCD subfamily.</text>
</comment>
<organism evidence="9 10">
    <name type="scientific">Streptomyces tsukubensis</name>
    <dbReference type="NCBI Taxonomy" id="83656"/>
    <lineage>
        <taxon>Bacteria</taxon>
        <taxon>Bacillati</taxon>
        <taxon>Actinomycetota</taxon>
        <taxon>Actinomycetes</taxon>
        <taxon>Kitasatosporales</taxon>
        <taxon>Streptomycetaceae</taxon>
        <taxon>Streptomyces</taxon>
    </lineage>
</organism>
<reference evidence="9 10" key="1">
    <citation type="submission" date="2017-02" db="EMBL/GenBank/DDBJ databases">
        <title>Draft Genome Sequence of Streptomyces tsukubaensis F601, a Producer of the immunosuppressant tacrolimus FK506.</title>
        <authorList>
            <person name="Zong G."/>
            <person name="Zhong C."/>
            <person name="Fu J."/>
            <person name="Qin R."/>
            <person name="Cao G."/>
        </authorList>
    </citation>
    <scope>NUCLEOTIDE SEQUENCE [LARGE SCALE GENOMIC DNA]</scope>
    <source>
        <strain evidence="9 10">F601</strain>
    </source>
</reference>
<dbReference type="GO" id="GO:0005886">
    <property type="term" value="C:plasma membrane"/>
    <property type="evidence" value="ECO:0007669"/>
    <property type="project" value="UniProtKB-SubCell"/>
</dbReference>
<feature type="transmembrane region" description="Helical" evidence="8">
    <location>
        <begin position="208"/>
        <end position="226"/>
    </location>
</feature>
<dbReference type="InterPro" id="IPR037294">
    <property type="entry name" value="ABC_BtuC-like"/>
</dbReference>
<name>A0A1V4AG98_9ACTN</name>
<comment type="caution">
    <text evidence="9">The sequence shown here is derived from an EMBL/GenBank/DDBJ whole genome shotgun (WGS) entry which is preliminary data.</text>
</comment>
<dbReference type="Proteomes" id="UP000190539">
    <property type="component" value="Unassembled WGS sequence"/>
</dbReference>
<keyword evidence="7 8" id="KW-0472">Membrane</keyword>
<sequence>MNAPTVEWPSVLHAVTRGRVRGASRRRVVVLTLLVLVVAAFAVTLMAGQTFYPPRDVLHVIMGDQVPGASFTVGRLRLPRAVLAVVTGFSFGLAGVTFQTMLRNPLASPDIIGISSGASAAAAIAIVTLSLGETSVSVLAIVAALAVALLVYVLAFKDGVAGTRLILIGIGISAMLDSVTSYVLSQAAEWDLQEAMRWLTGSLNGTTWDQVLPTAVALAVLTPVLLSRARDLTAMRLGDDTASALGVRVERTRITVIVAAVGLLAFATAAAGPIAFVAFLSGPIAARLVGAGVSLLVPAGLIGALLVLTADFAGQFAFGTRFPVGVVTGVLGAPYLVHLIVRTNRAGGSL</sequence>
<feature type="transmembrane region" description="Helical" evidence="8">
    <location>
        <begin position="284"/>
        <end position="310"/>
    </location>
</feature>
<accession>A0A1V4AG98</accession>
<dbReference type="RefSeq" id="WP_077963864.1">
    <property type="nucleotide sequence ID" value="NZ_CP045178.1"/>
</dbReference>
<evidence type="ECO:0000256" key="4">
    <source>
        <dbReference type="ARBA" id="ARBA00022475"/>
    </source>
</evidence>
<dbReference type="CDD" id="cd06550">
    <property type="entry name" value="TM_ABC_iron-siderophores_like"/>
    <property type="match status" value="1"/>
</dbReference>
<feature type="transmembrane region" description="Helical" evidence="8">
    <location>
        <begin position="254"/>
        <end position="278"/>
    </location>
</feature>
<dbReference type="PANTHER" id="PTHR30472">
    <property type="entry name" value="FERRIC ENTEROBACTIN TRANSPORT SYSTEM PERMEASE PROTEIN"/>
    <property type="match status" value="1"/>
</dbReference>
<proteinExistence type="inferred from homology"/>
<protein>
    <submittedName>
        <fullName evidence="9">ABC transporter permease</fullName>
    </submittedName>
</protein>
<dbReference type="InterPro" id="IPR000522">
    <property type="entry name" value="ABC_transptr_permease_BtuC"/>
</dbReference>
<keyword evidence="10" id="KW-1185">Reference proteome</keyword>
<evidence type="ECO:0000256" key="3">
    <source>
        <dbReference type="ARBA" id="ARBA00022448"/>
    </source>
</evidence>
<feature type="transmembrane region" description="Helical" evidence="8">
    <location>
        <begin position="111"/>
        <end position="131"/>
    </location>
</feature>
<dbReference type="GO" id="GO:0033214">
    <property type="term" value="P:siderophore-iron import into cell"/>
    <property type="evidence" value="ECO:0007669"/>
    <property type="project" value="TreeGrafter"/>
</dbReference>
<feature type="transmembrane region" description="Helical" evidence="8">
    <location>
        <begin position="165"/>
        <end position="188"/>
    </location>
</feature>
<dbReference type="GO" id="GO:0022857">
    <property type="term" value="F:transmembrane transporter activity"/>
    <property type="evidence" value="ECO:0007669"/>
    <property type="project" value="InterPro"/>
</dbReference>
<gene>
    <name evidence="9" type="ORF">B1H18_01095</name>
</gene>
<evidence type="ECO:0000256" key="8">
    <source>
        <dbReference type="SAM" id="Phobius"/>
    </source>
</evidence>
<dbReference type="PANTHER" id="PTHR30472:SF24">
    <property type="entry name" value="FERRIC ENTEROBACTIN TRANSPORT SYSTEM PERMEASE PROTEIN FEPG"/>
    <property type="match status" value="1"/>
</dbReference>
<keyword evidence="5 8" id="KW-0812">Transmembrane</keyword>
<evidence type="ECO:0000313" key="9">
    <source>
        <dbReference type="EMBL" id="OON82685.1"/>
    </source>
</evidence>
<keyword evidence="4" id="KW-1003">Cell membrane</keyword>
<feature type="transmembrane region" description="Helical" evidence="8">
    <location>
        <begin position="28"/>
        <end position="52"/>
    </location>
</feature>
<dbReference type="Gene3D" id="1.10.3470.10">
    <property type="entry name" value="ABC transporter involved in vitamin B12 uptake, BtuC"/>
    <property type="match status" value="1"/>
</dbReference>
<comment type="subcellular location">
    <subcellularLocation>
        <location evidence="1">Cell membrane</location>
        <topology evidence="1">Multi-pass membrane protein</topology>
    </subcellularLocation>
</comment>